<dbReference type="STRING" id="1385520.N802_18595"/>
<dbReference type="AlphaFoldDB" id="A0A0A0J4W9"/>
<name>A0A0A0J4W9_9MICO</name>
<dbReference type="Proteomes" id="UP000030002">
    <property type="component" value="Unassembled WGS sequence"/>
</dbReference>
<dbReference type="GO" id="GO:0052618">
    <property type="term" value="F:coenzyme F420-0:L-glutamate ligase activity"/>
    <property type="evidence" value="ECO:0007669"/>
    <property type="project" value="TreeGrafter"/>
</dbReference>
<dbReference type="Gene3D" id="3.30.1330.100">
    <property type="entry name" value="CofE-like"/>
    <property type="match status" value="1"/>
</dbReference>
<dbReference type="RefSeq" id="WP_035916133.1">
    <property type="nucleotide sequence ID" value="NZ_AVPJ01000007.1"/>
</dbReference>
<dbReference type="OrthoDB" id="9788295at2"/>
<evidence type="ECO:0000313" key="4">
    <source>
        <dbReference type="Proteomes" id="UP000030002"/>
    </source>
</evidence>
<dbReference type="eggNOG" id="COG1478">
    <property type="taxonomic scope" value="Bacteria"/>
</dbReference>
<reference evidence="3 4" key="1">
    <citation type="submission" date="2013-08" db="EMBL/GenBank/DDBJ databases">
        <title>The genome sequence of Knoellia sinensis.</title>
        <authorList>
            <person name="Zhu W."/>
            <person name="Wang G."/>
        </authorList>
    </citation>
    <scope>NUCLEOTIDE SEQUENCE [LARGE SCALE GENOMIC DNA]</scope>
    <source>
        <strain evidence="3 4">KCTC 19936</strain>
    </source>
</reference>
<sequence>MTRPLSVVPLLGVPEVVVGDDVAGLLVGALGGPVTAGDVVVVSSKVISKALGLTASGTDKSALVLVESTRVVAERVVDDRVTRVVESAAGPVMAAAGIDASNTGPSGALLLLPRDPDACARELRTALLSLSRMPSSTPFAVVLSDTAGRPWRAGLTDFALGSAGLTVLLDHRGAEDADGRVMSVTSRAVADEIAAAADLVKGKADGVAAVVVRGLPDSWFVEPERDAVGARGLVRTGPADWFAKGHVEAVRAALGVAPGTAESEAVGIRSVGPESFADRVGRVVALTLFVDEDASVDLEVTDQGDTDPGDTRPTSTDPSDTAPIATVTLGAADAYALGRLAQRLEVAGASEDLTVDFTTEPTAEHTVTARLSPR</sequence>
<dbReference type="Pfam" id="PF01996">
    <property type="entry name" value="F420_ligase"/>
    <property type="match status" value="1"/>
</dbReference>
<accession>A0A0A0J4W9</accession>
<evidence type="ECO:0000256" key="1">
    <source>
        <dbReference type="SAM" id="MobiDB-lite"/>
    </source>
</evidence>
<feature type="compositionally biased region" description="Acidic residues" evidence="1">
    <location>
        <begin position="299"/>
        <end position="308"/>
    </location>
</feature>
<dbReference type="Gene3D" id="3.90.1660.10">
    <property type="entry name" value="CofE-like domain"/>
    <property type="match status" value="1"/>
</dbReference>
<dbReference type="PANTHER" id="PTHR47917:SF1">
    <property type="entry name" value="COENZYME F420:L-GLUTAMATE LIGASE"/>
    <property type="match status" value="1"/>
</dbReference>
<feature type="compositionally biased region" description="Low complexity" evidence="1">
    <location>
        <begin position="311"/>
        <end position="321"/>
    </location>
</feature>
<evidence type="ECO:0000313" key="3">
    <source>
        <dbReference type="EMBL" id="KGN32375.1"/>
    </source>
</evidence>
<comment type="caution">
    <text evidence="3">The sequence shown here is derived from an EMBL/GenBank/DDBJ whole genome shotgun (WGS) entry which is preliminary data.</text>
</comment>
<feature type="region of interest" description="Disordered" evidence="1">
    <location>
        <begin position="299"/>
        <end position="323"/>
    </location>
</feature>
<proteinExistence type="predicted"/>
<evidence type="ECO:0000259" key="2">
    <source>
        <dbReference type="Pfam" id="PF01996"/>
    </source>
</evidence>
<dbReference type="EMBL" id="AVPJ01000007">
    <property type="protein sequence ID" value="KGN32375.1"/>
    <property type="molecule type" value="Genomic_DNA"/>
</dbReference>
<dbReference type="PANTHER" id="PTHR47917">
    <property type="match status" value="1"/>
</dbReference>
<gene>
    <name evidence="3" type="ORF">N802_18595</name>
</gene>
<feature type="domain" description="Coenzyme F420:L-glutamate ligase-like" evidence="2">
    <location>
        <begin position="13"/>
        <end position="214"/>
    </location>
</feature>
<keyword evidence="4" id="KW-1185">Reference proteome</keyword>
<protein>
    <recommendedName>
        <fullName evidence="2">Coenzyme F420:L-glutamate ligase-like domain-containing protein</fullName>
    </recommendedName>
</protein>
<dbReference type="InterPro" id="IPR002847">
    <property type="entry name" value="F420-0_gamma-glut_ligase-dom"/>
</dbReference>
<organism evidence="3 4">
    <name type="scientific">Knoellia sinensis KCTC 19936</name>
    <dbReference type="NCBI Taxonomy" id="1385520"/>
    <lineage>
        <taxon>Bacteria</taxon>
        <taxon>Bacillati</taxon>
        <taxon>Actinomycetota</taxon>
        <taxon>Actinomycetes</taxon>
        <taxon>Micrococcales</taxon>
        <taxon>Intrasporangiaceae</taxon>
        <taxon>Knoellia</taxon>
    </lineage>
</organism>
<dbReference type="SUPFAM" id="SSF144010">
    <property type="entry name" value="CofE-like"/>
    <property type="match status" value="1"/>
</dbReference>